<name>A0A3B1DAT4_9ZZZZ</name>
<dbReference type="AlphaFoldDB" id="A0A3B1DAT4"/>
<organism evidence="1">
    <name type="scientific">hydrothermal vent metagenome</name>
    <dbReference type="NCBI Taxonomy" id="652676"/>
    <lineage>
        <taxon>unclassified sequences</taxon>
        <taxon>metagenomes</taxon>
        <taxon>ecological metagenomes</taxon>
    </lineage>
</organism>
<protein>
    <submittedName>
        <fullName evidence="1">Uncharacterized protein</fullName>
    </submittedName>
</protein>
<accession>A0A3B1DAT4</accession>
<sequence length="41" mass="4873">MDIMYDLPEQSEQEDCLITADKVERLLSLHHDEKDERKEAV</sequence>
<gene>
    <name evidence="1" type="ORF">MNBD_NITROSPIRAE01-1816</name>
</gene>
<dbReference type="EMBL" id="UOGF01000081">
    <property type="protein sequence ID" value="VAX31950.1"/>
    <property type="molecule type" value="Genomic_DNA"/>
</dbReference>
<proteinExistence type="predicted"/>
<reference evidence="1" key="1">
    <citation type="submission" date="2018-06" db="EMBL/GenBank/DDBJ databases">
        <authorList>
            <person name="Zhirakovskaya E."/>
        </authorList>
    </citation>
    <scope>NUCLEOTIDE SEQUENCE</scope>
</reference>
<evidence type="ECO:0000313" key="1">
    <source>
        <dbReference type="EMBL" id="VAX31950.1"/>
    </source>
</evidence>